<reference evidence="1" key="1">
    <citation type="submission" date="2014-09" db="EMBL/GenBank/DDBJ databases">
        <authorList>
            <person name="Magalhaes I.L.F."/>
            <person name="Oliveira U."/>
            <person name="Santos F.R."/>
            <person name="Vidigal T.H.D.A."/>
            <person name="Brescovit A.D."/>
            <person name="Santos A.J."/>
        </authorList>
    </citation>
    <scope>NUCLEOTIDE SEQUENCE</scope>
    <source>
        <tissue evidence="1">Shoot tissue taken approximately 20 cm above the soil surface</tissue>
    </source>
</reference>
<reference evidence="1" key="2">
    <citation type="journal article" date="2015" name="Data Brief">
        <title>Shoot transcriptome of the giant reed, Arundo donax.</title>
        <authorList>
            <person name="Barrero R.A."/>
            <person name="Guerrero F.D."/>
            <person name="Moolhuijzen P."/>
            <person name="Goolsby J.A."/>
            <person name="Tidwell J."/>
            <person name="Bellgard S.E."/>
            <person name="Bellgard M.I."/>
        </authorList>
    </citation>
    <scope>NUCLEOTIDE SEQUENCE</scope>
    <source>
        <tissue evidence="1">Shoot tissue taken approximately 20 cm above the soil surface</tissue>
    </source>
</reference>
<protein>
    <submittedName>
        <fullName evidence="1">Uncharacterized protein</fullName>
    </submittedName>
</protein>
<proteinExistence type="predicted"/>
<dbReference type="EMBL" id="GBRH01184054">
    <property type="protein sequence ID" value="JAE13842.1"/>
    <property type="molecule type" value="Transcribed_RNA"/>
</dbReference>
<accession>A0A0A9FNH7</accession>
<evidence type="ECO:0000313" key="1">
    <source>
        <dbReference type="EMBL" id="JAE13842.1"/>
    </source>
</evidence>
<dbReference type="AlphaFoldDB" id="A0A0A9FNH7"/>
<organism evidence="1">
    <name type="scientific">Arundo donax</name>
    <name type="common">Giant reed</name>
    <name type="synonym">Donax arundinaceus</name>
    <dbReference type="NCBI Taxonomy" id="35708"/>
    <lineage>
        <taxon>Eukaryota</taxon>
        <taxon>Viridiplantae</taxon>
        <taxon>Streptophyta</taxon>
        <taxon>Embryophyta</taxon>
        <taxon>Tracheophyta</taxon>
        <taxon>Spermatophyta</taxon>
        <taxon>Magnoliopsida</taxon>
        <taxon>Liliopsida</taxon>
        <taxon>Poales</taxon>
        <taxon>Poaceae</taxon>
        <taxon>PACMAD clade</taxon>
        <taxon>Arundinoideae</taxon>
        <taxon>Arundineae</taxon>
        <taxon>Arundo</taxon>
    </lineage>
</organism>
<name>A0A0A9FNH7_ARUDO</name>
<sequence length="42" mass="4747">MLKYATFHISIGLISPRFAYTLGLQINYSTSHLSVLHVLLIN</sequence>